<evidence type="ECO:0000313" key="11">
    <source>
        <dbReference type="EMBL" id="KAG9324758.1"/>
    </source>
</evidence>
<dbReference type="InterPro" id="IPR010776">
    <property type="entry name" value="Hop2_WH_dom"/>
</dbReference>
<dbReference type="InterPro" id="IPR036388">
    <property type="entry name" value="WH-like_DNA-bd_sf"/>
</dbReference>
<evidence type="ECO:0000256" key="3">
    <source>
        <dbReference type="ARBA" id="ARBA00016093"/>
    </source>
</evidence>
<dbReference type="GO" id="GO:0000709">
    <property type="term" value="P:meiotic joint molecule formation"/>
    <property type="evidence" value="ECO:0007669"/>
    <property type="project" value="TreeGrafter"/>
</dbReference>
<protein>
    <recommendedName>
        <fullName evidence="3">Homologous-pairing protein 2 homolog</fullName>
    </recommendedName>
</protein>
<dbReference type="SUPFAM" id="SSF46785">
    <property type="entry name" value="Winged helix' DNA-binding domain"/>
    <property type="match status" value="1"/>
</dbReference>
<keyword evidence="5" id="KW-0233">DNA recombination</keyword>
<comment type="caution">
    <text evidence="11">The sequence shown here is derived from an EMBL/GenBank/DDBJ whole genome shotgun (WGS) entry which is preliminary data.</text>
</comment>
<feature type="compositionally biased region" description="Basic and acidic residues" evidence="8">
    <location>
        <begin position="399"/>
        <end position="420"/>
    </location>
</feature>
<evidence type="ECO:0000313" key="12">
    <source>
        <dbReference type="Proteomes" id="UP000717515"/>
    </source>
</evidence>
<accession>A0A9P8CXT5</accession>
<dbReference type="GO" id="GO:0007129">
    <property type="term" value="P:homologous chromosome pairing at meiosis"/>
    <property type="evidence" value="ECO:0007669"/>
    <property type="project" value="TreeGrafter"/>
</dbReference>
<proteinExistence type="inferred from homology"/>
<evidence type="ECO:0000256" key="1">
    <source>
        <dbReference type="ARBA" id="ARBA00004123"/>
    </source>
</evidence>
<feature type="domain" description="Leucine zipper with capping helix" evidence="10">
    <location>
        <begin position="563"/>
        <end position="615"/>
    </location>
</feature>
<dbReference type="Gene3D" id="3.40.630.30">
    <property type="match status" value="1"/>
</dbReference>
<dbReference type="GO" id="GO:0120230">
    <property type="term" value="F:recombinase activator activity"/>
    <property type="evidence" value="ECO:0007669"/>
    <property type="project" value="TreeGrafter"/>
</dbReference>
<dbReference type="GO" id="GO:0010774">
    <property type="term" value="P:meiotic strand invasion involved in reciprocal meiotic recombination"/>
    <property type="evidence" value="ECO:0007669"/>
    <property type="project" value="TreeGrafter"/>
</dbReference>
<keyword evidence="7" id="KW-0469">Meiosis</keyword>
<evidence type="ECO:0000256" key="8">
    <source>
        <dbReference type="SAM" id="MobiDB-lite"/>
    </source>
</evidence>
<feature type="domain" description="Homologous-pairing protein 2 winged helix" evidence="9">
    <location>
        <begin position="424"/>
        <end position="482"/>
    </location>
</feature>
<dbReference type="AlphaFoldDB" id="A0A9P8CXT5"/>
<dbReference type="GO" id="GO:0000794">
    <property type="term" value="C:condensed nuclear chromosome"/>
    <property type="evidence" value="ECO:0007669"/>
    <property type="project" value="TreeGrafter"/>
</dbReference>
<dbReference type="InterPro" id="IPR016181">
    <property type="entry name" value="Acyl_CoA_acyltransferase"/>
</dbReference>
<keyword evidence="4" id="KW-0175">Coiled coil</keyword>
<name>A0A9P8CXT5_MORAP</name>
<evidence type="ECO:0000256" key="4">
    <source>
        <dbReference type="ARBA" id="ARBA00023054"/>
    </source>
</evidence>
<dbReference type="SUPFAM" id="SSF55729">
    <property type="entry name" value="Acyl-CoA N-acyltransferases (Nat)"/>
    <property type="match status" value="1"/>
</dbReference>
<dbReference type="EMBL" id="JAIFTL010000057">
    <property type="protein sequence ID" value="KAG9324758.1"/>
    <property type="molecule type" value="Genomic_DNA"/>
</dbReference>
<evidence type="ECO:0000256" key="7">
    <source>
        <dbReference type="ARBA" id="ARBA00023254"/>
    </source>
</evidence>
<feature type="region of interest" description="Disordered" evidence="8">
    <location>
        <begin position="395"/>
        <end position="420"/>
    </location>
</feature>
<dbReference type="GO" id="GO:0003690">
    <property type="term" value="F:double-stranded DNA binding"/>
    <property type="evidence" value="ECO:0007669"/>
    <property type="project" value="TreeGrafter"/>
</dbReference>
<gene>
    <name evidence="11" type="ORF">KVV02_005349</name>
</gene>
<evidence type="ECO:0000256" key="2">
    <source>
        <dbReference type="ARBA" id="ARBA00007922"/>
    </source>
</evidence>
<dbReference type="Gene3D" id="1.10.10.10">
    <property type="entry name" value="Winged helix-like DNA-binding domain superfamily/Winged helix DNA-binding domain"/>
    <property type="match status" value="1"/>
</dbReference>
<evidence type="ECO:0000256" key="6">
    <source>
        <dbReference type="ARBA" id="ARBA00023242"/>
    </source>
</evidence>
<keyword evidence="6" id="KW-0539">Nucleus</keyword>
<evidence type="ECO:0000256" key="5">
    <source>
        <dbReference type="ARBA" id="ARBA00023172"/>
    </source>
</evidence>
<organism evidence="11 12">
    <name type="scientific">Mortierella alpina</name>
    <name type="common">Oleaginous fungus</name>
    <name type="synonym">Mortierella renispora</name>
    <dbReference type="NCBI Taxonomy" id="64518"/>
    <lineage>
        <taxon>Eukaryota</taxon>
        <taxon>Fungi</taxon>
        <taxon>Fungi incertae sedis</taxon>
        <taxon>Mucoromycota</taxon>
        <taxon>Mortierellomycotina</taxon>
        <taxon>Mortierellomycetes</taxon>
        <taxon>Mortierellales</taxon>
        <taxon>Mortierellaceae</taxon>
        <taxon>Mortierella</taxon>
    </lineage>
</organism>
<dbReference type="InterPro" id="IPR040661">
    <property type="entry name" value="LZ3wCH"/>
</dbReference>
<sequence>MTQAEFIPCVIPSARCLASIPNEIACSEYLTELVGELPLAASQFGLVLTTALDLEEKARAVHPEAPEVGTVSEQEVEQPHYRSHAVSLAAAAEHPSTVVDATLYGYAATFYARCESLLMQAAIATASTNETSKEDKICLASGESMSLALQRSTVDPVVQEHYRNVFSVVSEIFSRRSAHGVSSEEGQAKDTEEASDMFYCINDIWRPVLESHASITESTRGVKFVISEEDLLAAEPGLRSRCLEVLESQGLVLGPMVESDIKLMIQSNHIPYSEDYGRQIIKRSQCFRNRTGDMVAWAGTHGDFSIAALHVLPEYRKLGLGRLVLQSLALMHVRLARHILSTKGDDVSIPHTALYAHADCVDDNIPTMVFMERCGWRRVGTFLWVGVVAHNQASSVATEQKEHSPTRMPKEKKQTVSKGGDKSEKLVLDYLVKQNRPYSVTDIVSNLHAAVSKTECQRVVNALVDKDLVTMKLYGKQAIYVARQDTIETATPEELAAVDSEISSLQTHTMEAKSKNKQLTSELSALKSALTTDQITARLEQLRSKNEKSRVHLEQLRSGTQLVTAEEKTRVVKEMEKHRKLWIQRRRLFKDMFATVTENFPSKPKDLLEELDIDTQDPIDVNTNPLQLMA</sequence>
<dbReference type="Pfam" id="PF18517">
    <property type="entry name" value="LZ3wCH"/>
    <property type="match status" value="1"/>
</dbReference>
<dbReference type="InterPro" id="IPR036390">
    <property type="entry name" value="WH_DNA-bd_sf"/>
</dbReference>
<dbReference type="PANTHER" id="PTHR15938">
    <property type="entry name" value="TBP-1 INTERACTING PROTEIN"/>
    <property type="match status" value="1"/>
</dbReference>
<reference evidence="11" key="1">
    <citation type="submission" date="2021-07" db="EMBL/GenBank/DDBJ databases">
        <title>Draft genome of Mortierella alpina, strain LL118, isolated from an aspen leaf litter sample.</title>
        <authorList>
            <person name="Yang S."/>
            <person name="Vinatzer B.A."/>
        </authorList>
    </citation>
    <scope>NUCLEOTIDE SEQUENCE</scope>
    <source>
        <strain evidence="11">LL118</strain>
    </source>
</reference>
<comment type="subcellular location">
    <subcellularLocation>
        <location evidence="1">Nucleus</location>
    </subcellularLocation>
</comment>
<dbReference type="Proteomes" id="UP000717515">
    <property type="component" value="Unassembled WGS sequence"/>
</dbReference>
<evidence type="ECO:0000259" key="9">
    <source>
        <dbReference type="Pfam" id="PF07106"/>
    </source>
</evidence>
<evidence type="ECO:0000259" key="10">
    <source>
        <dbReference type="Pfam" id="PF18517"/>
    </source>
</evidence>
<dbReference type="GO" id="GO:0120231">
    <property type="term" value="C:DNA recombinase auxiliary factor complex"/>
    <property type="evidence" value="ECO:0007669"/>
    <property type="project" value="TreeGrafter"/>
</dbReference>
<dbReference type="PANTHER" id="PTHR15938:SF0">
    <property type="entry name" value="HOMOLOGOUS-PAIRING PROTEIN 2 HOMOLOG"/>
    <property type="match status" value="1"/>
</dbReference>
<dbReference type="Pfam" id="PF07106">
    <property type="entry name" value="WHD_TBPIP"/>
    <property type="match status" value="1"/>
</dbReference>
<comment type="similarity">
    <text evidence="2">Belongs to the HOP2 family.</text>
</comment>